<organism evidence="1 2">
    <name type="scientific">Salinibacillus kushneri</name>
    <dbReference type="NCBI Taxonomy" id="237682"/>
    <lineage>
        <taxon>Bacteria</taxon>
        <taxon>Bacillati</taxon>
        <taxon>Bacillota</taxon>
        <taxon>Bacilli</taxon>
        <taxon>Bacillales</taxon>
        <taxon>Bacillaceae</taxon>
        <taxon>Salinibacillus</taxon>
    </lineage>
</organism>
<dbReference type="EMBL" id="FOHJ01000005">
    <property type="protein sequence ID" value="SET51392.1"/>
    <property type="molecule type" value="Genomic_DNA"/>
</dbReference>
<keyword evidence="2" id="KW-1185">Reference proteome</keyword>
<reference evidence="2" key="1">
    <citation type="submission" date="2016-10" db="EMBL/GenBank/DDBJ databases">
        <authorList>
            <person name="Varghese N."/>
            <person name="Submissions S."/>
        </authorList>
    </citation>
    <scope>NUCLEOTIDE SEQUENCE [LARGE SCALE GENOMIC DNA]</scope>
    <source>
        <strain evidence="2">CGMCC 1.3566</strain>
    </source>
</reference>
<evidence type="ECO:0000313" key="1">
    <source>
        <dbReference type="EMBL" id="SET51392.1"/>
    </source>
</evidence>
<dbReference type="RefSeq" id="WP_093134457.1">
    <property type="nucleotide sequence ID" value="NZ_FOHJ01000005.1"/>
</dbReference>
<accession>A0A1I0F0N7</accession>
<dbReference type="STRING" id="237682.SAMN05421676_105152"/>
<proteinExistence type="predicted"/>
<name>A0A1I0F0N7_9BACI</name>
<gene>
    <name evidence="1" type="ORF">SAMN05421676_105152</name>
</gene>
<dbReference type="OrthoDB" id="2389545at2"/>
<dbReference type="AlphaFoldDB" id="A0A1I0F0N7"/>
<evidence type="ECO:0000313" key="2">
    <source>
        <dbReference type="Proteomes" id="UP000199095"/>
    </source>
</evidence>
<sequence>MYHTIARTYQTFQYLLENFPINNNPLELRIKPLLYESNHVLYQILLILHQPQPNLHQLKQLFSILYRDDEALEPLVRAWGRASLWMEVTPSNIVQHRLDLYQNIQKYLKRLVPYIKGIYGEEDARYIVPPLYRRKVGADY</sequence>
<protein>
    <submittedName>
        <fullName evidence="1">Uncharacterized protein</fullName>
    </submittedName>
</protein>
<dbReference type="Proteomes" id="UP000199095">
    <property type="component" value="Unassembled WGS sequence"/>
</dbReference>